<keyword evidence="1" id="KW-0732">Signal</keyword>
<sequence length="181" mass="19248">MRACMGGVRRGARRGFVAGVLLAGAWSASGPAAFAEQPKPAAAAASPIYGVTIPPGYRKWEMVAPAEEAAPLDELRVVLGNPVAIRALEQATLPFPDGTILVKLAYKRKQSDAFAPATVPGQATTVQVMVKDSRRYASTGGWGFGRFINGVPADIGQHQTCFACHQARVKNHDYVFTRLAP</sequence>
<dbReference type="Proteomes" id="UP000069001">
    <property type="component" value="Unassembled WGS sequence"/>
</dbReference>
<dbReference type="CDD" id="cd20753">
    <property type="entry name" value="cyt_P460_Mc-like"/>
    <property type="match status" value="1"/>
</dbReference>
<comment type="caution">
    <text evidence="3">The sequence shown here is derived from an EMBL/GenBank/DDBJ whole genome shotgun (WGS) entry which is preliminary data.</text>
</comment>
<feature type="domain" description="Cytochrome P460" evidence="2">
    <location>
        <begin position="54"/>
        <end position="177"/>
    </location>
</feature>
<dbReference type="AlphaFoldDB" id="A0A103Z840"/>
<protein>
    <submittedName>
        <fullName evidence="3">Cytochrome C oxidase subunit III</fullName>
    </submittedName>
</protein>
<evidence type="ECO:0000313" key="3">
    <source>
        <dbReference type="EMBL" id="KVK75218.1"/>
    </source>
</evidence>
<feature type="signal peptide" evidence="1">
    <location>
        <begin position="1"/>
        <end position="35"/>
    </location>
</feature>
<evidence type="ECO:0000256" key="1">
    <source>
        <dbReference type="SAM" id="SignalP"/>
    </source>
</evidence>
<name>A0A103Z840_BURCE</name>
<dbReference type="RefSeq" id="WP_059732190.1">
    <property type="nucleotide sequence ID" value="NZ_LOYH01000092.1"/>
</dbReference>
<accession>A0A103Z840</accession>
<evidence type="ECO:0000313" key="4">
    <source>
        <dbReference type="Proteomes" id="UP000069001"/>
    </source>
</evidence>
<reference evidence="3 4" key="1">
    <citation type="submission" date="2015-11" db="EMBL/GenBank/DDBJ databases">
        <title>Expanding the genomic diversity of Burkholderia species for the development of highly accurate diagnostics.</title>
        <authorList>
            <person name="Sahl J."/>
            <person name="Keim P."/>
            <person name="Wagner D."/>
        </authorList>
    </citation>
    <scope>NUCLEOTIDE SEQUENCE [LARGE SCALE GENOMIC DNA]</scope>
    <source>
        <strain evidence="3 4">MSMB1302</strain>
    </source>
</reference>
<organism evidence="3 4">
    <name type="scientific">Burkholderia cepacia</name>
    <name type="common">Pseudomonas cepacia</name>
    <dbReference type="NCBI Taxonomy" id="292"/>
    <lineage>
        <taxon>Bacteria</taxon>
        <taxon>Pseudomonadati</taxon>
        <taxon>Pseudomonadota</taxon>
        <taxon>Betaproteobacteria</taxon>
        <taxon>Burkholderiales</taxon>
        <taxon>Burkholderiaceae</taxon>
        <taxon>Burkholderia</taxon>
        <taxon>Burkholderia cepacia complex</taxon>
    </lineage>
</organism>
<dbReference type="Gene3D" id="3.50.70.20">
    <property type="entry name" value="Cytochrome P460"/>
    <property type="match status" value="1"/>
</dbReference>
<dbReference type="InterPro" id="IPR032033">
    <property type="entry name" value="Cytochrome_P460"/>
</dbReference>
<proteinExistence type="predicted"/>
<evidence type="ECO:0000259" key="2">
    <source>
        <dbReference type="Pfam" id="PF16694"/>
    </source>
</evidence>
<dbReference type="Pfam" id="PF16694">
    <property type="entry name" value="Cytochrome_P460"/>
    <property type="match status" value="1"/>
</dbReference>
<gene>
    <name evidence="3" type="ORF">WS90_29320</name>
</gene>
<dbReference type="EMBL" id="LOYH01000092">
    <property type="protein sequence ID" value="KVK75218.1"/>
    <property type="molecule type" value="Genomic_DNA"/>
</dbReference>
<dbReference type="InterPro" id="IPR038142">
    <property type="entry name" value="Cytochrome_P460_sp"/>
</dbReference>
<feature type="chain" id="PRO_5007119988" evidence="1">
    <location>
        <begin position="36"/>
        <end position="181"/>
    </location>
</feature>